<feature type="region of interest" description="Disordered" evidence="1">
    <location>
        <begin position="1"/>
        <end position="48"/>
    </location>
</feature>
<dbReference type="Proteomes" id="UP000723463">
    <property type="component" value="Unassembled WGS sequence"/>
</dbReference>
<evidence type="ECO:0000256" key="1">
    <source>
        <dbReference type="SAM" id="MobiDB-lite"/>
    </source>
</evidence>
<feature type="compositionally biased region" description="Low complexity" evidence="1">
    <location>
        <begin position="188"/>
        <end position="198"/>
    </location>
</feature>
<feature type="compositionally biased region" description="Low complexity" evidence="1">
    <location>
        <begin position="434"/>
        <end position="444"/>
    </location>
</feature>
<feature type="compositionally biased region" description="Low complexity" evidence="1">
    <location>
        <begin position="38"/>
        <end position="48"/>
    </location>
</feature>
<gene>
    <name evidence="2" type="ORF">EC957_002404</name>
</gene>
<dbReference type="EMBL" id="JAAAXW010000149">
    <property type="protein sequence ID" value="KAF9542042.1"/>
    <property type="molecule type" value="Genomic_DNA"/>
</dbReference>
<protein>
    <submittedName>
        <fullName evidence="2">Uncharacterized protein</fullName>
    </submittedName>
</protein>
<evidence type="ECO:0000313" key="2">
    <source>
        <dbReference type="EMBL" id="KAF9542042.1"/>
    </source>
</evidence>
<proteinExistence type="predicted"/>
<accession>A0A9P6K173</accession>
<reference evidence="2" key="1">
    <citation type="journal article" date="2020" name="Fungal Divers.">
        <title>Resolving the Mortierellaceae phylogeny through synthesis of multi-gene phylogenetics and phylogenomics.</title>
        <authorList>
            <person name="Vandepol N."/>
            <person name="Liber J."/>
            <person name="Desiro A."/>
            <person name="Na H."/>
            <person name="Kennedy M."/>
            <person name="Barry K."/>
            <person name="Grigoriev I.V."/>
            <person name="Miller A.N."/>
            <person name="O'Donnell K."/>
            <person name="Stajich J.E."/>
            <person name="Bonito G."/>
        </authorList>
    </citation>
    <scope>NUCLEOTIDE SEQUENCE</scope>
    <source>
        <strain evidence="2">NRRL 2591</strain>
    </source>
</reference>
<organism evidence="2 3">
    <name type="scientific">Mortierella hygrophila</name>
    <dbReference type="NCBI Taxonomy" id="979708"/>
    <lineage>
        <taxon>Eukaryota</taxon>
        <taxon>Fungi</taxon>
        <taxon>Fungi incertae sedis</taxon>
        <taxon>Mucoromycota</taxon>
        <taxon>Mortierellomycotina</taxon>
        <taxon>Mortierellomycetes</taxon>
        <taxon>Mortierellales</taxon>
        <taxon>Mortierellaceae</taxon>
        <taxon>Mortierella</taxon>
    </lineage>
</organism>
<evidence type="ECO:0000313" key="3">
    <source>
        <dbReference type="Proteomes" id="UP000723463"/>
    </source>
</evidence>
<name>A0A9P6K173_9FUNG</name>
<feature type="region of interest" description="Disordered" evidence="1">
    <location>
        <begin position="160"/>
        <end position="202"/>
    </location>
</feature>
<sequence>MFRVLGQPSTHNNNKPTTLSGVSHFHGFSKIEPGSYPRNDNTNSSTYNNRNNTRCLGWAFRRQTPGNILMRHSEATNVISPVSLQSPTQLDAADFQSISGAMSTGFDPTLTDTPGAGSTSILGAVPQTDFIMQQQQPQEQQRLPRDQTPKLQFAAGYMWRQEEGSERASPGPGQGHARHQSASQVYSQQQMHLQSAQQKAMLTRSLQDLSHYTPPHQQRLAEQARLLRDEPLAIPPTVEQGMAQDTFDASLALVLDDHLSLLDDMEVVPELNEYEEMADSTLTSTVQMNESNALPTSTVPLGLEQPLVGATPVYHSIQGTTTHTHDSIIMSTDEFKEGIGNVEASANLFHFQGDPYYMDTLSFLDLSGNFMQSAAGMPIGSTTAASTPSATATSSSLPNTSFLDQQAARIYQGLVPNFHAQAPLPPGLNVPTTQHGQHGQHAQDQPPPQQHIIHHQHHYHHHVHLH</sequence>
<comment type="caution">
    <text evidence="2">The sequence shown here is derived from an EMBL/GenBank/DDBJ whole genome shotgun (WGS) entry which is preliminary data.</text>
</comment>
<feature type="region of interest" description="Disordered" evidence="1">
    <location>
        <begin position="422"/>
        <end position="454"/>
    </location>
</feature>
<feature type="compositionally biased region" description="Polar residues" evidence="1">
    <location>
        <begin position="7"/>
        <end position="21"/>
    </location>
</feature>
<dbReference type="AlphaFoldDB" id="A0A9P6K173"/>
<keyword evidence="3" id="KW-1185">Reference proteome</keyword>